<evidence type="ECO:0000313" key="2">
    <source>
        <dbReference type="WBParaSite" id="RSKR_0000985600.1"/>
    </source>
</evidence>
<name>A0AC35UBZ0_9BILA</name>
<sequence>MIASTKRPRKAKEFKSAERVETSSESESDEDVPVKKAKEQTDVLDTATPAVFRITSYAELFVQDDFAWEKAQP</sequence>
<dbReference type="WBParaSite" id="RSKR_0000985600.1">
    <property type="protein sequence ID" value="RSKR_0000985600.1"/>
    <property type="gene ID" value="RSKR_0000985600"/>
</dbReference>
<protein>
    <submittedName>
        <fullName evidence="2">DEAD/DEAH box helicase</fullName>
    </submittedName>
</protein>
<accession>A0AC35UBZ0</accession>
<proteinExistence type="predicted"/>
<dbReference type="Proteomes" id="UP000095286">
    <property type="component" value="Unplaced"/>
</dbReference>
<reference evidence="2" key="1">
    <citation type="submission" date="2016-11" db="UniProtKB">
        <authorList>
            <consortium name="WormBaseParasite"/>
        </authorList>
    </citation>
    <scope>IDENTIFICATION</scope>
    <source>
        <strain evidence="2">KR3021</strain>
    </source>
</reference>
<evidence type="ECO:0000313" key="1">
    <source>
        <dbReference type="Proteomes" id="UP000095286"/>
    </source>
</evidence>
<organism evidence="1 2">
    <name type="scientific">Rhabditophanes sp. KR3021</name>
    <dbReference type="NCBI Taxonomy" id="114890"/>
    <lineage>
        <taxon>Eukaryota</taxon>
        <taxon>Metazoa</taxon>
        <taxon>Ecdysozoa</taxon>
        <taxon>Nematoda</taxon>
        <taxon>Chromadorea</taxon>
        <taxon>Rhabditida</taxon>
        <taxon>Tylenchina</taxon>
        <taxon>Panagrolaimomorpha</taxon>
        <taxon>Strongyloidoidea</taxon>
        <taxon>Alloionematidae</taxon>
        <taxon>Rhabditophanes</taxon>
    </lineage>
</organism>